<protein>
    <submittedName>
        <fullName evidence="1">Uncharacterized protein</fullName>
    </submittedName>
</protein>
<sequence length="41" mass="4459">MVLGLGPLRGGCKRYAVLRTNEFPMLDESSEAAITYDGVPM</sequence>
<keyword evidence="2" id="KW-1185">Reference proteome</keyword>
<proteinExistence type="predicted"/>
<accession>A0A840YTS6</accession>
<comment type="caution">
    <text evidence="1">The sequence shown here is derived from an EMBL/GenBank/DDBJ whole genome shotgun (WGS) entry which is preliminary data.</text>
</comment>
<gene>
    <name evidence="1" type="ORF">FHT02_004327</name>
</gene>
<organism evidence="1 2">
    <name type="scientific">Sphingomonas xinjiangensis</name>
    <dbReference type="NCBI Taxonomy" id="643568"/>
    <lineage>
        <taxon>Bacteria</taxon>
        <taxon>Pseudomonadati</taxon>
        <taxon>Pseudomonadota</taxon>
        <taxon>Alphaproteobacteria</taxon>
        <taxon>Sphingomonadales</taxon>
        <taxon>Sphingomonadaceae</taxon>
        <taxon>Sphingomonas</taxon>
    </lineage>
</organism>
<evidence type="ECO:0000313" key="2">
    <source>
        <dbReference type="Proteomes" id="UP000527143"/>
    </source>
</evidence>
<evidence type="ECO:0000313" key="1">
    <source>
        <dbReference type="EMBL" id="MBB5713065.1"/>
    </source>
</evidence>
<dbReference type="AlphaFoldDB" id="A0A840YTS6"/>
<reference evidence="1 2" key="1">
    <citation type="submission" date="2020-08" db="EMBL/GenBank/DDBJ databases">
        <title>Genomic Encyclopedia of Type Strains, Phase IV (KMG-IV): sequencing the most valuable type-strain genomes for metagenomic binning, comparative biology and taxonomic classification.</title>
        <authorList>
            <person name="Goeker M."/>
        </authorList>
    </citation>
    <scope>NUCLEOTIDE SEQUENCE [LARGE SCALE GENOMIC DNA]</scope>
    <source>
        <strain evidence="1 2">DSM 26736</strain>
    </source>
</reference>
<dbReference type="Proteomes" id="UP000527143">
    <property type="component" value="Unassembled WGS sequence"/>
</dbReference>
<name>A0A840YTS6_9SPHN</name>
<dbReference type="EMBL" id="JACIJF010000040">
    <property type="protein sequence ID" value="MBB5713065.1"/>
    <property type="molecule type" value="Genomic_DNA"/>
</dbReference>